<gene>
    <name evidence="1" type="ORF">KSP9073_02441</name>
</gene>
<organism evidence="1 2">
    <name type="scientific">Kushneria phyllosphaerae</name>
    <dbReference type="NCBI Taxonomy" id="2100822"/>
    <lineage>
        <taxon>Bacteria</taxon>
        <taxon>Pseudomonadati</taxon>
        <taxon>Pseudomonadota</taxon>
        <taxon>Gammaproteobacteria</taxon>
        <taxon>Oceanospirillales</taxon>
        <taxon>Halomonadaceae</taxon>
        <taxon>Kushneria</taxon>
    </lineage>
</organism>
<sequence length="45" mass="5144">MLGRVDQCPDLELQTLSRIPDAVTEKVTLTKVRMTRLRAHYDSGE</sequence>
<dbReference type="AlphaFoldDB" id="A0A2R8CND1"/>
<evidence type="ECO:0000313" key="1">
    <source>
        <dbReference type="EMBL" id="SPJ34407.1"/>
    </source>
</evidence>
<evidence type="ECO:0000313" key="2">
    <source>
        <dbReference type="Proteomes" id="UP000244934"/>
    </source>
</evidence>
<reference evidence="2" key="1">
    <citation type="submission" date="2018-03" db="EMBL/GenBank/DDBJ databases">
        <authorList>
            <person name="Navarro De La Torre S."/>
        </authorList>
    </citation>
    <scope>NUCLEOTIDE SEQUENCE [LARGE SCALE GENOMIC DNA]</scope>
    <source>
        <strain evidence="2">EAod3</strain>
    </source>
</reference>
<dbReference type="EMBL" id="ONZI01000003">
    <property type="protein sequence ID" value="SPJ34407.1"/>
    <property type="molecule type" value="Genomic_DNA"/>
</dbReference>
<keyword evidence="2" id="KW-1185">Reference proteome</keyword>
<name>A0A2R8CND1_9GAMM</name>
<protein>
    <submittedName>
        <fullName evidence="1">Uncharacterized protein</fullName>
    </submittedName>
</protein>
<dbReference type="Proteomes" id="UP000244934">
    <property type="component" value="Unassembled WGS sequence"/>
</dbReference>
<proteinExistence type="predicted"/>
<accession>A0A2R8CND1</accession>